<dbReference type="GO" id="GO:0003847">
    <property type="term" value="F:1-alkyl-2-acetylglycerophosphocholine esterase activity"/>
    <property type="evidence" value="ECO:0007669"/>
    <property type="project" value="TreeGrafter"/>
</dbReference>
<keyword evidence="1" id="KW-0378">Hydrolase</keyword>
<dbReference type="SUPFAM" id="SSF53474">
    <property type="entry name" value="alpha/beta-Hydrolases"/>
    <property type="match status" value="1"/>
</dbReference>
<feature type="domain" description="AB hydrolase-1" evidence="5">
    <location>
        <begin position="154"/>
        <end position="360"/>
    </location>
</feature>
<evidence type="ECO:0000313" key="6">
    <source>
        <dbReference type="EMBL" id="RAL25212.1"/>
    </source>
</evidence>
<evidence type="ECO:0000256" key="3">
    <source>
        <dbReference type="ARBA" id="ARBA00023098"/>
    </source>
</evidence>
<gene>
    <name evidence="6" type="ORF">DL240_03100</name>
</gene>
<dbReference type="Proteomes" id="UP000249169">
    <property type="component" value="Unassembled WGS sequence"/>
</dbReference>
<dbReference type="GO" id="GO:0016042">
    <property type="term" value="P:lipid catabolic process"/>
    <property type="evidence" value="ECO:0007669"/>
    <property type="project" value="UniProtKB-KW"/>
</dbReference>
<dbReference type="EMBL" id="QHKO01000001">
    <property type="protein sequence ID" value="RAL25212.1"/>
    <property type="molecule type" value="Genomic_DNA"/>
</dbReference>
<name>A0A328CAP4_9DELT</name>
<accession>A0A328CAP4</accession>
<keyword evidence="7" id="KW-1185">Reference proteome</keyword>
<feature type="region of interest" description="Disordered" evidence="4">
    <location>
        <begin position="52"/>
        <end position="73"/>
    </location>
</feature>
<dbReference type="PANTHER" id="PTHR10272:SF0">
    <property type="entry name" value="PLATELET-ACTIVATING FACTOR ACETYLHYDROLASE"/>
    <property type="match status" value="1"/>
</dbReference>
<evidence type="ECO:0000256" key="1">
    <source>
        <dbReference type="ARBA" id="ARBA00022801"/>
    </source>
</evidence>
<reference evidence="6 7" key="1">
    <citation type="submission" date="2018-05" db="EMBL/GenBank/DDBJ databases">
        <title>Lujinxingia marina gen. nov. sp. nov., a new facultative anaerobic member of the class Deltaproteobacteria, and proposal of Lujinxingaceae fam. nov.</title>
        <authorList>
            <person name="Li C.-M."/>
        </authorList>
    </citation>
    <scope>NUCLEOTIDE SEQUENCE [LARGE SCALE GENOMIC DNA]</scope>
    <source>
        <strain evidence="6 7">B210</strain>
    </source>
</reference>
<sequence>MMRPKRPTSHWSTRCSTPENTFMFLHHDDTPLRILLLGVLTCGALACGEDQSADQPDAGHLSDTPAPDPYDTLPEQPWLLTEHGHYSVGYAFESLIYTPRGPQEAPREITISIWHPTFDTEGRAARYLNVLNAPDVLQDASVAIRDSDPAPLMIFSHGNGSFSIQSYFFAEYLASHGFVVIAPDHKGNTFSDTGGAVRLESTVYRPQDMSAVLDWVEQLPADHPLHGKTSRDKIAISGHSLGGFTTLATTGASIDLAAVTAGCTAGTISQRICEIFEADNAAIFGEGFLDARFQASLPMTPAGSEVFLPGIANITIPTLVWTAGQDLTLPNPDEGDPLWEGMAGQDHVRIDIANAGHFTFSNLCELLAPAVPEFQNDGCGEDNMAYEEAFEIINAYSLAFLRKHLDGASEYDAMLAGDSPMSDALLFERKPD</sequence>
<organism evidence="6 7">
    <name type="scientific">Lujinxingia litoralis</name>
    <dbReference type="NCBI Taxonomy" id="2211119"/>
    <lineage>
        <taxon>Bacteria</taxon>
        <taxon>Deltaproteobacteria</taxon>
        <taxon>Bradymonadales</taxon>
        <taxon>Lujinxingiaceae</taxon>
        <taxon>Lujinxingia</taxon>
    </lineage>
</organism>
<protein>
    <recommendedName>
        <fullName evidence="5">AB hydrolase-1 domain-containing protein</fullName>
    </recommendedName>
</protein>
<keyword evidence="2" id="KW-0442">Lipid degradation</keyword>
<comment type="caution">
    <text evidence="6">The sequence shown here is derived from an EMBL/GenBank/DDBJ whole genome shotgun (WGS) entry which is preliminary data.</text>
</comment>
<dbReference type="PANTHER" id="PTHR10272">
    <property type="entry name" value="PLATELET-ACTIVATING FACTOR ACETYLHYDROLASE"/>
    <property type="match status" value="1"/>
</dbReference>
<dbReference type="Pfam" id="PF12697">
    <property type="entry name" value="Abhydrolase_6"/>
    <property type="match status" value="1"/>
</dbReference>
<evidence type="ECO:0000256" key="2">
    <source>
        <dbReference type="ARBA" id="ARBA00022963"/>
    </source>
</evidence>
<proteinExistence type="predicted"/>
<dbReference type="InterPro" id="IPR000073">
    <property type="entry name" value="AB_hydrolase_1"/>
</dbReference>
<evidence type="ECO:0000256" key="4">
    <source>
        <dbReference type="SAM" id="MobiDB-lite"/>
    </source>
</evidence>
<evidence type="ECO:0000313" key="7">
    <source>
        <dbReference type="Proteomes" id="UP000249169"/>
    </source>
</evidence>
<dbReference type="Gene3D" id="3.40.50.1820">
    <property type="entry name" value="alpha/beta hydrolase"/>
    <property type="match status" value="1"/>
</dbReference>
<evidence type="ECO:0000259" key="5">
    <source>
        <dbReference type="Pfam" id="PF12697"/>
    </source>
</evidence>
<dbReference type="InterPro" id="IPR029058">
    <property type="entry name" value="AB_hydrolase_fold"/>
</dbReference>
<keyword evidence="3" id="KW-0443">Lipid metabolism</keyword>
<dbReference type="AlphaFoldDB" id="A0A328CAP4"/>